<proteinExistence type="predicted"/>
<accession>A0A8X8XUF1</accession>
<dbReference type="AlphaFoldDB" id="A0A8X8XUF1"/>
<protein>
    <submittedName>
        <fullName evidence="1">Uncharacterized protein</fullName>
    </submittedName>
</protein>
<dbReference type="Proteomes" id="UP000298416">
    <property type="component" value="Unassembled WGS sequence"/>
</dbReference>
<evidence type="ECO:0000313" key="1">
    <source>
        <dbReference type="EMBL" id="KAG6418310.1"/>
    </source>
</evidence>
<evidence type="ECO:0000313" key="2">
    <source>
        <dbReference type="Proteomes" id="UP000298416"/>
    </source>
</evidence>
<organism evidence="1">
    <name type="scientific">Salvia splendens</name>
    <name type="common">Scarlet sage</name>
    <dbReference type="NCBI Taxonomy" id="180675"/>
    <lineage>
        <taxon>Eukaryota</taxon>
        <taxon>Viridiplantae</taxon>
        <taxon>Streptophyta</taxon>
        <taxon>Embryophyta</taxon>
        <taxon>Tracheophyta</taxon>
        <taxon>Spermatophyta</taxon>
        <taxon>Magnoliopsida</taxon>
        <taxon>eudicotyledons</taxon>
        <taxon>Gunneridae</taxon>
        <taxon>Pentapetalae</taxon>
        <taxon>asterids</taxon>
        <taxon>lamiids</taxon>
        <taxon>Lamiales</taxon>
        <taxon>Lamiaceae</taxon>
        <taxon>Nepetoideae</taxon>
        <taxon>Mentheae</taxon>
        <taxon>Salviinae</taxon>
        <taxon>Salvia</taxon>
        <taxon>Salvia subgen. Calosphace</taxon>
        <taxon>core Calosphace</taxon>
    </lineage>
</organism>
<sequence>MELIVDDDSDESVKSCSINAIERLPNRDQVGIEEVFTKEGVLRNILLVMGRGLEDPNVGISFLVTSGIMITDAKMCQRRAWKPYASANFSYLSLLESTSLKGWDLDVMLSVLIPWILITHDDLVVVKFVITKVDEELLQSSLAIAFGAFCVVVRSTSHAHVAANFLYEWDLGQQISKLQAPISGFLLHIHRNYASVNFCNTSHEVAAAGANLEYNGLAMVTMEIVEQL</sequence>
<dbReference type="EMBL" id="PNBA02000007">
    <property type="protein sequence ID" value="KAG6418310.1"/>
    <property type="molecule type" value="Genomic_DNA"/>
</dbReference>
<name>A0A8X8XUF1_SALSN</name>
<reference evidence="1" key="2">
    <citation type="submission" date="2020-08" db="EMBL/GenBank/DDBJ databases">
        <title>Plant Genome Project.</title>
        <authorList>
            <person name="Zhang R.-G."/>
        </authorList>
    </citation>
    <scope>NUCLEOTIDE SEQUENCE</scope>
    <source>
        <strain evidence="1">Huo1</strain>
        <tissue evidence="1">Leaf</tissue>
    </source>
</reference>
<reference evidence="1" key="1">
    <citation type="submission" date="2018-01" db="EMBL/GenBank/DDBJ databases">
        <authorList>
            <person name="Mao J.F."/>
        </authorList>
    </citation>
    <scope>NUCLEOTIDE SEQUENCE</scope>
    <source>
        <strain evidence="1">Huo1</strain>
        <tissue evidence="1">Leaf</tissue>
    </source>
</reference>
<keyword evidence="2" id="KW-1185">Reference proteome</keyword>
<gene>
    <name evidence="1" type="ORF">SASPL_120513</name>
</gene>
<comment type="caution">
    <text evidence="1">The sequence shown here is derived from an EMBL/GenBank/DDBJ whole genome shotgun (WGS) entry which is preliminary data.</text>
</comment>